<evidence type="ECO:0000313" key="2">
    <source>
        <dbReference type="EMBL" id="MDT4509768.1"/>
    </source>
</evidence>
<evidence type="ECO:0000256" key="1">
    <source>
        <dbReference type="SAM" id="SignalP"/>
    </source>
</evidence>
<dbReference type="EMBL" id="JAVSNH010000001">
    <property type="protein sequence ID" value="MDT4509768.1"/>
    <property type="molecule type" value="Genomic_DNA"/>
</dbReference>
<dbReference type="Pfam" id="PF16446">
    <property type="entry name" value="DUF5043"/>
    <property type="match status" value="1"/>
</dbReference>
<protein>
    <submittedName>
        <fullName evidence="2">DUF5043 domain-containing protein</fullName>
    </submittedName>
</protein>
<dbReference type="AlphaFoldDB" id="A0AAW8VBV6"/>
<keyword evidence="1" id="KW-0732">Signal</keyword>
<name>A0AAW8VBV6_9BACE</name>
<dbReference type="Proteomes" id="UP001266995">
    <property type="component" value="Unassembled WGS sequence"/>
</dbReference>
<accession>A0AAW8VBV6</accession>
<feature type="signal peptide" evidence="1">
    <location>
        <begin position="1"/>
        <end position="17"/>
    </location>
</feature>
<sequence length="177" mass="20912">MKTIIISMLFCVTYLHAQTNYYITTKTFYESGYTYQCDVRVSGFIALYNKSNTWNNIYPVYKNTGETFAQTDEGVELLENDTWTRSKRFSIVNEAFSTSEKQRVKGHDFDIIMYINSTTGTVDEVNFEFYKSTPYTTIPISTFRKIETEIKKNIWYTPTAEGKELSYIYYWWAQEPK</sequence>
<organism evidence="2 3">
    <name type="scientific">Bacteroides cellulosilyticus</name>
    <dbReference type="NCBI Taxonomy" id="246787"/>
    <lineage>
        <taxon>Bacteria</taxon>
        <taxon>Pseudomonadati</taxon>
        <taxon>Bacteroidota</taxon>
        <taxon>Bacteroidia</taxon>
        <taxon>Bacteroidales</taxon>
        <taxon>Bacteroidaceae</taxon>
        <taxon>Bacteroides</taxon>
    </lineage>
</organism>
<gene>
    <name evidence="2" type="ORF">RO785_02090</name>
</gene>
<proteinExistence type="predicted"/>
<evidence type="ECO:0000313" key="3">
    <source>
        <dbReference type="Proteomes" id="UP001266995"/>
    </source>
</evidence>
<feature type="chain" id="PRO_5043678867" evidence="1">
    <location>
        <begin position="18"/>
        <end position="177"/>
    </location>
</feature>
<dbReference type="InterPro" id="IPR032242">
    <property type="entry name" value="DUF5043"/>
</dbReference>
<dbReference type="RefSeq" id="WP_060407534.1">
    <property type="nucleotide sequence ID" value="NZ_CABMLT010000002.1"/>
</dbReference>
<comment type="caution">
    <text evidence="2">The sequence shown here is derived from an EMBL/GenBank/DDBJ whole genome shotgun (WGS) entry which is preliminary data.</text>
</comment>
<reference evidence="2" key="1">
    <citation type="submission" date="2023-08" db="EMBL/GenBank/DDBJ databases">
        <title>Reintroducing virulent viruses to syntetic microbiomes.</title>
        <authorList>
            <person name="Wilde J."/>
            <person name="Boyes R."/>
            <person name="Robinson A.V."/>
            <person name="Daisley B.A."/>
            <person name="Allen-Vercoe E."/>
        </authorList>
    </citation>
    <scope>NUCLEOTIDE SEQUENCE</scope>
    <source>
        <strain evidence="2">225I_12FAA</strain>
    </source>
</reference>